<dbReference type="InterPro" id="IPR057936">
    <property type="entry name" value="KOWx_Spt5"/>
</dbReference>
<dbReference type="SMART" id="SM00739">
    <property type="entry name" value="KOW"/>
    <property type="match status" value="5"/>
</dbReference>
<evidence type="ECO:0000256" key="4">
    <source>
        <dbReference type="ARBA" id="ARBA00022664"/>
    </source>
</evidence>
<feature type="compositionally biased region" description="Basic and acidic residues" evidence="10">
    <location>
        <begin position="33"/>
        <end position="52"/>
    </location>
</feature>
<feature type="compositionally biased region" description="Acidic residues" evidence="10">
    <location>
        <begin position="101"/>
        <end position="129"/>
    </location>
</feature>
<evidence type="ECO:0000256" key="5">
    <source>
        <dbReference type="ARBA" id="ARBA00023163"/>
    </source>
</evidence>
<dbReference type="Gene3D" id="3.30.70.940">
    <property type="entry name" value="NusG, N-terminal domain"/>
    <property type="match status" value="1"/>
</dbReference>
<reference evidence="14 15" key="1">
    <citation type="submission" date="2015-07" db="EMBL/GenBank/DDBJ databases">
        <title>Emmonsia species relationships and genome sequence.</title>
        <authorList>
            <consortium name="The Broad Institute Genomics Platform"/>
            <person name="Cuomo C.A."/>
            <person name="Munoz J.F."/>
            <person name="Imamovic A."/>
            <person name="Priest M.E."/>
            <person name="Young S."/>
            <person name="Clay O.K."/>
            <person name="McEwen J.G."/>
        </authorList>
    </citation>
    <scope>NUCLEOTIDE SEQUENCE [LARGE SCALE GENOMIC DNA]</scope>
    <source>
        <strain evidence="14 15">UAMH 9510</strain>
    </source>
</reference>
<feature type="domain" description="KOW" evidence="12">
    <location>
        <begin position="675"/>
        <end position="700"/>
    </location>
</feature>
<name>A0A1J9PU22_9EURO</name>
<dbReference type="CDD" id="cd06084">
    <property type="entry name" value="KOW_Spt5_4"/>
    <property type="match status" value="1"/>
</dbReference>
<dbReference type="PANTHER" id="PTHR11125">
    <property type="entry name" value="SUPPRESSOR OF TY 5"/>
    <property type="match status" value="1"/>
</dbReference>
<dbReference type="InterPro" id="IPR022581">
    <property type="entry name" value="Spt5_N"/>
</dbReference>
<dbReference type="AlphaFoldDB" id="A0A1J9PU22"/>
<keyword evidence="15" id="KW-1185">Reference proteome</keyword>
<feature type="compositionally biased region" description="Acidic residues" evidence="10">
    <location>
        <begin position="149"/>
        <end position="167"/>
    </location>
</feature>
<feature type="region of interest" description="Disordered" evidence="10">
    <location>
        <begin position="731"/>
        <end position="768"/>
    </location>
</feature>
<keyword evidence="5 9" id="KW-0804">Transcription</keyword>
<dbReference type="FunFam" id="2.30.30.30:FF:000018">
    <property type="entry name" value="Transcription elongation factor SPT5"/>
    <property type="match status" value="1"/>
</dbReference>
<dbReference type="GO" id="GO:0000785">
    <property type="term" value="C:chromatin"/>
    <property type="evidence" value="ECO:0007669"/>
    <property type="project" value="UniProtKB-ARBA"/>
</dbReference>
<evidence type="ECO:0000259" key="13">
    <source>
        <dbReference type="SMART" id="SM01104"/>
    </source>
</evidence>
<dbReference type="VEuPathDB" id="FungiDB:AJ78_00099"/>
<feature type="domain" description="KOW" evidence="12">
    <location>
        <begin position="767"/>
        <end position="794"/>
    </location>
</feature>
<dbReference type="InterPro" id="IPR014722">
    <property type="entry name" value="Rib_uL2_dom2"/>
</dbReference>
<dbReference type="OrthoDB" id="28901at2759"/>
<evidence type="ECO:0000256" key="9">
    <source>
        <dbReference type="PIRNR" id="PIRNR036945"/>
    </source>
</evidence>
<dbReference type="InterPro" id="IPR041973">
    <property type="entry name" value="KOW_Spt5_1"/>
</dbReference>
<dbReference type="Pfam" id="PF23290">
    <property type="entry name" value="KOW5_SPT5"/>
    <property type="match status" value="1"/>
</dbReference>
<comment type="subcellular location">
    <subcellularLocation>
        <location evidence="1 9">Nucleus</location>
    </subcellularLocation>
</comment>
<comment type="caution">
    <text evidence="14">The sequence shown here is derived from an EMBL/GenBank/DDBJ whole genome shotgun (WGS) entry which is preliminary data.</text>
</comment>
<evidence type="ECO:0000259" key="12">
    <source>
        <dbReference type="SMART" id="SM00739"/>
    </source>
</evidence>
<dbReference type="Pfam" id="PF12815">
    <property type="entry name" value="CTD"/>
    <property type="match status" value="1"/>
</dbReference>
<dbReference type="InterPro" id="IPR041976">
    <property type="entry name" value="KOW_Spt5_3"/>
</dbReference>
<feature type="domain" description="NusG-like N-terminal" evidence="11">
    <location>
        <begin position="242"/>
        <end position="334"/>
    </location>
</feature>
<dbReference type="CDD" id="cd09888">
    <property type="entry name" value="NGN_Euk"/>
    <property type="match status" value="1"/>
</dbReference>
<dbReference type="CDD" id="cd06085">
    <property type="entry name" value="KOW_Spt5_5"/>
    <property type="match status" value="1"/>
</dbReference>
<dbReference type="STRING" id="1447872.A0A1J9PU22"/>
<dbReference type="Pfam" id="PF23042">
    <property type="entry name" value="KOW1_SPT5"/>
    <property type="match status" value="1"/>
</dbReference>
<dbReference type="FunFam" id="3.30.70.940:FF:000005">
    <property type="entry name" value="Transcription elongation factor SPT5"/>
    <property type="match status" value="1"/>
</dbReference>
<dbReference type="EMBL" id="LGRN01000002">
    <property type="protein sequence ID" value="OJD19905.1"/>
    <property type="molecule type" value="Genomic_DNA"/>
</dbReference>
<dbReference type="FunFam" id="2.30.30.30:FF:000029">
    <property type="entry name" value="Transcription elongation factor SPT5"/>
    <property type="match status" value="1"/>
</dbReference>
<feature type="region of interest" description="Disordered" evidence="10">
    <location>
        <begin position="1"/>
        <end position="192"/>
    </location>
</feature>
<sequence length="1100" mass="118604">MSNPASKFLNEDFGSEEEDDDFNPVPVEDSDDERPGKREATSYDDVARRDRSGLGGEGDEENQEEDEPPRRKEKDGDSDNGEEDYGDAEENEGVRVGGRMDDDEEEEEEEEEEEGEEDDDEEEEEEEEQAVAGRPRKRRRRRLNGFVDMEAEVDEDDDAEEDDEEMGDGFVAEHPDDHDALPIGAETDDRRHRELDRKRDLEATMDAEKQAQALKERYGRNRAAAADLVVVPKRLLLPSVDDPSIWAVKCRPGKEREAVFNIMKRIEDRPPGSRRPIRIMSAFERGGTMSGYIYVEARKQADVIDALEDMSNVYTKSKMILISVKEMPDLLRVTKSEELVPGGWVRIKRGKYQGDLAQLEDVETNGLDVTVRLVPRLDYGLNEDMGAPNGDMKRKRPGINSAIARPPQRPFSEAEAKKKHAKYLSATSGLGGKTWSYLGDNYVDGFLIKEMKVQHLITKNVNPQLDEVTKFARGADDGTANLDLAALAASLKNTTTEDSYLPGDTVEVFQGEQQGVVGKTVSTRGDIVSIKVTQGELEGQQIDVPIKGLRKRFQEGDHVKVIGGSRFRDELGMVVRIKDDRVTLLSDMSMQEITVFSKDIREAADAGVDGKLGMYDVHDLVQLDQATVGCIIKLDRESMRVIDQNGSVRNVLPSQVMNKISQRRNAVSTDRNGSEIRCGDTVREVTGEQRTGAILHIHRSFLFLNNKDAGDNAGIIVTRASNVTTVATSGGRLASRSAPDFSRMNPAIQKNGMNGSGMPPPKSFGRDRTIGKTVTIRKGPFKGLLGIVKDTTDAQARVELHSKNKVITVDKDMLSIKDPITGASIDLSRYGGRAGGGAGSGRTPYGGSAAPPDWSGSRTPVAAIDSSRTPAWRSSSSRTPAWSSATASGSRTPAWKADGSRTSNPYDGNRTAYGGATFGGGRTPAWTSGTKTPYDSNSGFGSSSNSSFDAFAAGSRTPAYPGGGSRTPAWAPGSAAPPPVGHSSGSKGGYDAPTPGADYSAPTPGPYGSAPTPGATAATPRGWADSAPTPGAMHAPTPDASGYSSKRPGELYDAPTPAAISMGGGRPYDAPTPAMGMGIPATPSAGDDGGPRYEEGTPSP</sequence>
<feature type="compositionally biased region" description="Low complexity" evidence="10">
    <location>
        <begin position="1006"/>
        <end position="1024"/>
    </location>
</feature>
<feature type="compositionally biased region" description="Basic and acidic residues" evidence="10">
    <location>
        <begin position="171"/>
        <end position="180"/>
    </location>
</feature>
<dbReference type="InterPro" id="IPR005100">
    <property type="entry name" value="NGN-domain"/>
</dbReference>
<proteinExistence type="inferred from homology"/>
<gene>
    <name evidence="14" type="ORF">AJ78_00099</name>
</gene>
<accession>A0A1J9PU22</accession>
<dbReference type="PIRSF" id="PIRSF036945">
    <property type="entry name" value="Spt5"/>
    <property type="match status" value="1"/>
</dbReference>
<evidence type="ECO:0000256" key="8">
    <source>
        <dbReference type="ARBA" id="ARBA00025870"/>
    </source>
</evidence>
<dbReference type="InterPro" id="IPR006645">
    <property type="entry name" value="NGN-like_dom"/>
</dbReference>
<evidence type="ECO:0000256" key="1">
    <source>
        <dbReference type="ARBA" id="ARBA00004123"/>
    </source>
</evidence>
<dbReference type="InterPro" id="IPR041977">
    <property type="entry name" value="KOW_Spt5_4"/>
</dbReference>
<comment type="function">
    <text evidence="7 9">The SPT4-SPT5 complex mediates both activation and inhibition of transcription elongation, and plays a role in pre-mRNA processing. This complex seems to be important for the stability of the RNA polymerase II elongation machinery on the chromatin template but not for the inherent ability of this machinery to translocate down the gene.</text>
</comment>
<dbReference type="InterPro" id="IPR017071">
    <property type="entry name" value="TF_Spt5_eukaryote"/>
</dbReference>
<dbReference type="GO" id="GO:0006357">
    <property type="term" value="P:regulation of transcription by RNA polymerase II"/>
    <property type="evidence" value="ECO:0007669"/>
    <property type="project" value="InterPro"/>
</dbReference>
<evidence type="ECO:0000256" key="3">
    <source>
        <dbReference type="ARBA" id="ARBA00020181"/>
    </source>
</evidence>
<dbReference type="InterPro" id="IPR041975">
    <property type="entry name" value="KOW_Spt5_2"/>
</dbReference>
<dbReference type="Pfam" id="PF23284">
    <property type="entry name" value="KOW2_Spt5"/>
    <property type="match status" value="1"/>
</dbReference>
<keyword evidence="6 9" id="KW-0539">Nucleus</keyword>
<dbReference type="InterPro" id="IPR024945">
    <property type="entry name" value="Spt5_C_dom"/>
</dbReference>
<keyword evidence="4" id="KW-0507">mRNA processing</keyword>
<feature type="compositionally biased region" description="Basic and acidic residues" evidence="10">
    <location>
        <begin position="68"/>
        <end position="77"/>
    </location>
</feature>
<organism evidence="14 15">
    <name type="scientific">Emergomyces pasteurianus Ep9510</name>
    <dbReference type="NCBI Taxonomy" id="1447872"/>
    <lineage>
        <taxon>Eukaryota</taxon>
        <taxon>Fungi</taxon>
        <taxon>Dikarya</taxon>
        <taxon>Ascomycota</taxon>
        <taxon>Pezizomycotina</taxon>
        <taxon>Eurotiomycetes</taxon>
        <taxon>Eurotiomycetidae</taxon>
        <taxon>Onygenales</taxon>
        <taxon>Ajellomycetaceae</taxon>
        <taxon>Emergomyces</taxon>
    </lineage>
</organism>
<dbReference type="SMART" id="SM00738">
    <property type="entry name" value="NGN"/>
    <property type="match status" value="1"/>
</dbReference>
<dbReference type="CDD" id="cd06082">
    <property type="entry name" value="KOW_Spt5_2"/>
    <property type="match status" value="1"/>
</dbReference>
<evidence type="ECO:0000256" key="10">
    <source>
        <dbReference type="SAM" id="MobiDB-lite"/>
    </source>
</evidence>
<dbReference type="GO" id="GO:0003729">
    <property type="term" value="F:mRNA binding"/>
    <property type="evidence" value="ECO:0007669"/>
    <property type="project" value="TreeGrafter"/>
</dbReference>
<feature type="domain" description="KOW" evidence="12">
    <location>
        <begin position="338"/>
        <end position="365"/>
    </location>
</feature>
<evidence type="ECO:0000256" key="2">
    <source>
        <dbReference type="ARBA" id="ARBA00006956"/>
    </source>
</evidence>
<dbReference type="InterPro" id="IPR005824">
    <property type="entry name" value="KOW"/>
</dbReference>
<dbReference type="SMART" id="SM01104">
    <property type="entry name" value="CTD"/>
    <property type="match status" value="1"/>
</dbReference>
<dbReference type="GO" id="GO:0032784">
    <property type="term" value="P:regulation of DNA-templated transcription elongation"/>
    <property type="evidence" value="ECO:0007669"/>
    <property type="project" value="InterPro"/>
</dbReference>
<feature type="region of interest" description="Disordered" evidence="10">
    <location>
        <begin position="825"/>
        <end position="930"/>
    </location>
</feature>
<protein>
    <recommendedName>
        <fullName evidence="3 9">Transcription elongation factor SPT5</fullName>
    </recommendedName>
</protein>
<dbReference type="InterPro" id="IPR036735">
    <property type="entry name" value="NGN_dom_sf"/>
</dbReference>
<dbReference type="InterPro" id="IPR039659">
    <property type="entry name" value="SPT5"/>
</dbReference>
<feature type="compositionally biased region" description="Basic residues" evidence="10">
    <location>
        <begin position="134"/>
        <end position="143"/>
    </location>
</feature>
<feature type="compositionally biased region" description="Basic and acidic residues" evidence="10">
    <location>
        <begin position="1089"/>
        <end position="1100"/>
    </location>
</feature>
<dbReference type="GO" id="GO:0006397">
    <property type="term" value="P:mRNA processing"/>
    <property type="evidence" value="ECO:0007669"/>
    <property type="project" value="UniProtKB-KW"/>
</dbReference>
<dbReference type="Pfam" id="PF03439">
    <property type="entry name" value="Spt5-NGN"/>
    <property type="match status" value="1"/>
</dbReference>
<dbReference type="PANTHER" id="PTHR11125:SF7">
    <property type="entry name" value="TRANSCRIPTION ELONGATION FACTOR SPT5"/>
    <property type="match status" value="1"/>
</dbReference>
<dbReference type="InterPro" id="IPR041978">
    <property type="entry name" value="KOW_Spt5_5"/>
</dbReference>
<evidence type="ECO:0000256" key="6">
    <source>
        <dbReference type="ARBA" id="ARBA00023242"/>
    </source>
</evidence>
<dbReference type="FunFam" id="2.30.30.30:FF:000054">
    <property type="entry name" value="Transcription elongation factor SPT5"/>
    <property type="match status" value="1"/>
</dbReference>
<dbReference type="InterPro" id="IPR039385">
    <property type="entry name" value="NGN_Euk"/>
</dbReference>
<feature type="domain" description="KOW" evidence="12">
    <location>
        <begin position="499"/>
        <end position="526"/>
    </location>
</feature>
<dbReference type="SUPFAM" id="SSF50104">
    <property type="entry name" value="Translation proteins SH3-like domain"/>
    <property type="match status" value="1"/>
</dbReference>
<evidence type="ECO:0000259" key="11">
    <source>
        <dbReference type="SMART" id="SM00738"/>
    </source>
</evidence>
<evidence type="ECO:0000313" key="14">
    <source>
        <dbReference type="EMBL" id="OJD19905.1"/>
    </source>
</evidence>
<comment type="subunit">
    <text evidence="8">Component of the SPT4-SPT5 complex. Interacts with RNA polymerase II.</text>
</comment>
<dbReference type="CDD" id="cd06081">
    <property type="entry name" value="KOW_Spt5_1"/>
    <property type="match status" value="1"/>
</dbReference>
<dbReference type="Pfam" id="PF23037">
    <property type="entry name" value="KOWx_SPT5"/>
    <property type="match status" value="1"/>
</dbReference>
<dbReference type="CDD" id="cd06083">
    <property type="entry name" value="KOW_Spt5_3"/>
    <property type="match status" value="1"/>
</dbReference>
<dbReference type="GO" id="GO:0006368">
    <property type="term" value="P:transcription elongation by RNA polymerase II"/>
    <property type="evidence" value="ECO:0007669"/>
    <property type="project" value="TreeGrafter"/>
</dbReference>
<feature type="compositionally biased region" description="Acidic residues" evidence="10">
    <location>
        <begin position="57"/>
        <end position="67"/>
    </location>
</feature>
<comment type="similarity">
    <text evidence="2 9">Belongs to the SPT5 family.</text>
</comment>
<feature type="domain" description="KOW" evidence="12">
    <location>
        <begin position="552"/>
        <end position="580"/>
    </location>
</feature>
<dbReference type="GO" id="GO:0032044">
    <property type="term" value="C:DSIF complex"/>
    <property type="evidence" value="ECO:0007669"/>
    <property type="project" value="TreeGrafter"/>
</dbReference>
<evidence type="ECO:0000313" key="15">
    <source>
        <dbReference type="Proteomes" id="UP000182235"/>
    </source>
</evidence>
<dbReference type="Pfam" id="PF23291">
    <property type="entry name" value="KOW4_SPT5"/>
    <property type="match status" value="1"/>
</dbReference>
<feature type="compositionally biased region" description="Acidic residues" evidence="10">
    <location>
        <begin position="13"/>
        <end position="32"/>
    </location>
</feature>
<dbReference type="Proteomes" id="UP000182235">
    <property type="component" value="Unassembled WGS sequence"/>
</dbReference>
<dbReference type="InterPro" id="IPR008991">
    <property type="entry name" value="Translation_prot_SH3-like_sf"/>
</dbReference>
<feature type="domain" description="Spt5 C-terminal" evidence="13">
    <location>
        <begin position="876"/>
        <end position="1030"/>
    </location>
</feature>
<evidence type="ECO:0000256" key="7">
    <source>
        <dbReference type="ARBA" id="ARBA00024691"/>
    </source>
</evidence>
<feature type="compositionally biased region" description="Low complexity" evidence="10">
    <location>
        <begin position="866"/>
        <end position="888"/>
    </location>
</feature>
<dbReference type="Gene3D" id="2.30.30.30">
    <property type="match status" value="3"/>
</dbReference>
<feature type="region of interest" description="Disordered" evidence="10">
    <location>
        <begin position="958"/>
        <end position="1100"/>
    </location>
</feature>
<feature type="compositionally biased region" description="Acidic residues" evidence="10">
    <location>
        <begin position="78"/>
        <end position="91"/>
    </location>
</feature>
<dbReference type="Pfam" id="PF11942">
    <property type="entry name" value="Spt5_N"/>
    <property type="match status" value="1"/>
</dbReference>